<dbReference type="PANTHER" id="PTHR43441">
    <property type="entry name" value="RIBOSOMAL-PROTEIN-SERINE ACETYLTRANSFERASE"/>
    <property type="match status" value="1"/>
</dbReference>
<dbReference type="Proteomes" id="UP001319870">
    <property type="component" value="Unassembled WGS sequence"/>
</dbReference>
<dbReference type="RefSeq" id="WP_225566196.1">
    <property type="nucleotide sequence ID" value="NZ_JAIXCQ010000010.1"/>
</dbReference>
<keyword evidence="3" id="KW-1185">Reference proteome</keyword>
<dbReference type="SUPFAM" id="SSF55729">
    <property type="entry name" value="Acyl-CoA N-acyltransferases (Nat)"/>
    <property type="match status" value="1"/>
</dbReference>
<reference evidence="2 3" key="1">
    <citation type="submission" date="2021-09" db="EMBL/GenBank/DDBJ databases">
        <title>Isoptericola luteus sp. nov., a novel bacterium isolated from Harbin, the capital city of Heilongjiang province.</title>
        <authorList>
            <person name="Li J."/>
        </authorList>
    </citation>
    <scope>NUCLEOTIDE SEQUENCE [LARGE SCALE GENOMIC DNA]</scope>
    <source>
        <strain evidence="2 3">NEAU-Y5</strain>
    </source>
</reference>
<dbReference type="InterPro" id="IPR000182">
    <property type="entry name" value="GNAT_dom"/>
</dbReference>
<name>A0ABS7ZHC4_9MICO</name>
<dbReference type="PANTHER" id="PTHR43441:SF10">
    <property type="entry name" value="ACETYLTRANSFERASE"/>
    <property type="match status" value="1"/>
</dbReference>
<evidence type="ECO:0000313" key="2">
    <source>
        <dbReference type="EMBL" id="MCA5894428.1"/>
    </source>
</evidence>
<organism evidence="2 3">
    <name type="scientific">Isoptericola luteus</name>
    <dbReference type="NCBI Taxonomy" id="2879484"/>
    <lineage>
        <taxon>Bacteria</taxon>
        <taxon>Bacillati</taxon>
        <taxon>Actinomycetota</taxon>
        <taxon>Actinomycetes</taxon>
        <taxon>Micrococcales</taxon>
        <taxon>Promicromonosporaceae</taxon>
        <taxon>Isoptericola</taxon>
    </lineage>
</organism>
<accession>A0ABS7ZHC4</accession>
<dbReference type="PROSITE" id="PS51186">
    <property type="entry name" value="GNAT"/>
    <property type="match status" value="1"/>
</dbReference>
<dbReference type="InterPro" id="IPR016181">
    <property type="entry name" value="Acyl_CoA_acyltransferase"/>
</dbReference>
<dbReference type="Pfam" id="PF13302">
    <property type="entry name" value="Acetyltransf_3"/>
    <property type="match status" value="1"/>
</dbReference>
<evidence type="ECO:0000259" key="1">
    <source>
        <dbReference type="PROSITE" id="PS51186"/>
    </source>
</evidence>
<dbReference type="EMBL" id="JAIXCQ010000010">
    <property type="protein sequence ID" value="MCA5894428.1"/>
    <property type="molecule type" value="Genomic_DNA"/>
</dbReference>
<comment type="caution">
    <text evidence="2">The sequence shown here is derived from an EMBL/GenBank/DDBJ whole genome shotgun (WGS) entry which is preliminary data.</text>
</comment>
<evidence type="ECO:0000313" key="3">
    <source>
        <dbReference type="Proteomes" id="UP001319870"/>
    </source>
</evidence>
<sequence length="191" mass="20386">MPSLQPLTITPFAADGQPVLTAPAVGALLRPWRADDAPAVRAVYDDEPVRRWHVRSLGSDDEARATLEGWREGWGLGSGASWAVVDAVSDVLLARVAVKVFDPQGVGEIAYWTAPAARGRGVAPTALDVASAWAFGAGFHRLELQHSTDNAPSCRVALKAGYAAEGVRREAVLHADGWHDMHVHARLASAR</sequence>
<dbReference type="Gene3D" id="3.40.630.30">
    <property type="match status" value="1"/>
</dbReference>
<dbReference type="InterPro" id="IPR051908">
    <property type="entry name" value="Ribosomal_N-acetyltransferase"/>
</dbReference>
<feature type="domain" description="N-acetyltransferase" evidence="1">
    <location>
        <begin position="27"/>
        <end position="184"/>
    </location>
</feature>
<gene>
    <name evidence="2" type="ORF">LEP48_13885</name>
</gene>
<protein>
    <submittedName>
        <fullName evidence="2">GNAT family N-acetyltransferase</fullName>
    </submittedName>
</protein>
<proteinExistence type="predicted"/>